<dbReference type="Proteomes" id="UP000054776">
    <property type="component" value="Unassembled WGS sequence"/>
</dbReference>
<gene>
    <name evidence="1" type="ORF">T01_11609</name>
</gene>
<dbReference type="EMBL" id="JYDH01000291">
    <property type="protein sequence ID" value="KRY27046.1"/>
    <property type="molecule type" value="Genomic_DNA"/>
</dbReference>
<organism evidence="1 2">
    <name type="scientific">Trichinella spiralis</name>
    <name type="common">Trichina worm</name>
    <dbReference type="NCBI Taxonomy" id="6334"/>
    <lineage>
        <taxon>Eukaryota</taxon>
        <taxon>Metazoa</taxon>
        <taxon>Ecdysozoa</taxon>
        <taxon>Nematoda</taxon>
        <taxon>Enoplea</taxon>
        <taxon>Dorylaimia</taxon>
        <taxon>Trichinellida</taxon>
        <taxon>Trichinellidae</taxon>
        <taxon>Trichinella</taxon>
    </lineage>
</organism>
<protein>
    <submittedName>
        <fullName evidence="1">Uncharacterized protein</fullName>
    </submittedName>
</protein>
<sequence>MSSFSDICTRLLRTVAVKHMPGYAAVVSVPPILDFEIVGRPSLSVFTLTHCTRSRKRRVEGVDCSRLVSSVESLGSTTHWAFVARNVRNVCKVICSSESSSTRTFHQDYTAVSRSLLIALNTMPCLFSLSCSKSRAALSLATLVSMLSISNLLSDAPQPRMDPKSPRIVERLQCKLSCRTRRSYLSSSSTRRCMTRNLATSSSNSTIASDLSSSEMPSSRSCCELKQGCFVCYKALDTSQIASVSVTLVHQCVHAIISELYVAVAGSNPAQRTKNMLENPSDGT</sequence>
<reference evidence="1 2" key="1">
    <citation type="submission" date="2015-01" db="EMBL/GenBank/DDBJ databases">
        <title>Evolution of Trichinella species and genotypes.</title>
        <authorList>
            <person name="Korhonen P.K."/>
            <person name="Edoardo P."/>
            <person name="Giuseppe L.R."/>
            <person name="Gasser R.B."/>
        </authorList>
    </citation>
    <scope>NUCLEOTIDE SEQUENCE [LARGE SCALE GENOMIC DNA]</scope>
    <source>
        <strain evidence="1">ISS3</strain>
    </source>
</reference>
<dbReference type="OrthoDB" id="10527206at2759"/>
<evidence type="ECO:0000313" key="2">
    <source>
        <dbReference type="Proteomes" id="UP000054776"/>
    </source>
</evidence>
<evidence type="ECO:0000313" key="1">
    <source>
        <dbReference type="EMBL" id="KRY27046.1"/>
    </source>
</evidence>
<dbReference type="InParanoid" id="A0A0V1AQG5"/>
<keyword evidence="2" id="KW-1185">Reference proteome</keyword>
<proteinExistence type="predicted"/>
<accession>A0A0V1AQG5</accession>
<dbReference type="AlphaFoldDB" id="A0A0V1AQG5"/>
<name>A0A0V1AQG5_TRISP</name>
<comment type="caution">
    <text evidence="1">The sequence shown here is derived from an EMBL/GenBank/DDBJ whole genome shotgun (WGS) entry which is preliminary data.</text>
</comment>